<dbReference type="SUPFAM" id="SSF55785">
    <property type="entry name" value="PYP-like sensor domain (PAS domain)"/>
    <property type="match status" value="1"/>
</dbReference>
<evidence type="ECO:0000256" key="11">
    <source>
        <dbReference type="SAM" id="Phobius"/>
    </source>
</evidence>
<dbReference type="InterPro" id="IPR001610">
    <property type="entry name" value="PAC"/>
</dbReference>
<dbReference type="AlphaFoldDB" id="A0A183ABS8"/>
<dbReference type="GO" id="GO:0005886">
    <property type="term" value="C:plasma membrane"/>
    <property type="evidence" value="ECO:0007669"/>
    <property type="project" value="TreeGrafter"/>
</dbReference>
<keyword evidence="8" id="KW-0407">Ion channel</keyword>
<dbReference type="FunFam" id="3.30.450.20:FF:000001">
    <property type="entry name" value="Potassium voltage-gated channel subfamily H member 7"/>
    <property type="match status" value="1"/>
</dbReference>
<name>A0A183ABS8_9TREM</name>
<dbReference type="InterPro" id="IPR035965">
    <property type="entry name" value="PAS-like_dom_sf"/>
</dbReference>
<keyword evidence="14" id="KW-1185">Reference proteome</keyword>
<evidence type="ECO:0000259" key="12">
    <source>
        <dbReference type="PROSITE" id="PS50113"/>
    </source>
</evidence>
<evidence type="ECO:0000313" key="13">
    <source>
        <dbReference type="EMBL" id="VDP72509.1"/>
    </source>
</evidence>
<sequence>MPQRKGLVAPQNTFLDTIATRFDGTHSNFVLGNAQVNEHPIVYCSDGLIELTGYNRSQIMSRCCSCSFLWGDQTTEEARQLITDALEKKTKLQIEVYFHKKNGYAFLCLMDIVPIKNDKDQVVLFLVSHKDITHERQKKGPSCSNVSAHNCPHKIFRNHATKVGHPTTPGLTKPSSFLSAGLATTITAAALGTTAFRKNKLLDYLHANQIQIAQVCPPRPIPVRCPASPIHTDDPNENHLPTRVSRRSHPRSSLSKTDDSVPLTGESPRSSRHSSLTERDSLTSIKDLHTCEKGEADDDDRLSRSDQNAANQTLLVSDSEEQSENTSESDSSDDPSTVYKFQRRRSRAVLYQLSGRFDQKSKRKTPLKRFQRISGKEAIPEYKVQDVQASRFILLHYSLFKIVWDWMILICTFYIAIMVPYNAAFSLDTDGKDLLICDIIVELLFIIDIILNFVTTFVSKSGQVVYHTRAIAINYLRGWFFLDLVAAIPFDVILAVHNRDINGSIGGVGSWIQLLKLARLLRLARLFQKIERYSQYSTVILGLLMCMFFLIAHWFACGWFWIGWADYESSKTREYTT</sequence>
<comment type="catalytic activity">
    <reaction evidence="9">
        <text>K(+)(in) = K(+)(out)</text>
        <dbReference type="Rhea" id="RHEA:29463"/>
        <dbReference type="ChEBI" id="CHEBI:29103"/>
    </reaction>
</comment>
<evidence type="ECO:0000256" key="6">
    <source>
        <dbReference type="ARBA" id="ARBA00023065"/>
    </source>
</evidence>
<dbReference type="InterPro" id="IPR005821">
    <property type="entry name" value="Ion_trans_dom"/>
</dbReference>
<dbReference type="PANTHER" id="PTHR10217">
    <property type="entry name" value="VOLTAGE AND LIGAND GATED POTASSIUM CHANNEL"/>
    <property type="match status" value="1"/>
</dbReference>
<evidence type="ECO:0000256" key="5">
    <source>
        <dbReference type="ARBA" id="ARBA00022989"/>
    </source>
</evidence>
<dbReference type="WBParaSite" id="ECPE_0000442501-mRNA-1">
    <property type="protein sequence ID" value="ECPE_0000442501-mRNA-1"/>
    <property type="gene ID" value="ECPE_0000442501"/>
</dbReference>
<organism evidence="15">
    <name type="scientific">Echinostoma caproni</name>
    <dbReference type="NCBI Taxonomy" id="27848"/>
    <lineage>
        <taxon>Eukaryota</taxon>
        <taxon>Metazoa</taxon>
        <taxon>Spiralia</taxon>
        <taxon>Lophotrochozoa</taxon>
        <taxon>Platyhelminthes</taxon>
        <taxon>Trematoda</taxon>
        <taxon>Digenea</taxon>
        <taxon>Plagiorchiida</taxon>
        <taxon>Echinostomata</taxon>
        <taxon>Echinostomatoidea</taxon>
        <taxon>Echinostomatidae</taxon>
        <taxon>Echinostoma</taxon>
    </lineage>
</organism>
<dbReference type="CDD" id="cd00130">
    <property type="entry name" value="PAS"/>
    <property type="match status" value="1"/>
</dbReference>
<dbReference type="PROSITE" id="PS50113">
    <property type="entry name" value="PAC"/>
    <property type="match status" value="1"/>
</dbReference>
<dbReference type="Gene3D" id="1.10.287.70">
    <property type="match status" value="1"/>
</dbReference>
<dbReference type="InterPro" id="IPR003938">
    <property type="entry name" value="K_chnl_volt-dep_EAG/ELK/ERG"/>
</dbReference>
<dbReference type="OrthoDB" id="447251at2759"/>
<dbReference type="PANTHER" id="PTHR10217:SF637">
    <property type="entry name" value="EAG-LIKE K[+] CHANNEL, ISOFORM A"/>
    <property type="match status" value="1"/>
</dbReference>
<dbReference type="Gene3D" id="3.30.450.20">
    <property type="entry name" value="PAS domain"/>
    <property type="match status" value="1"/>
</dbReference>
<comment type="subcellular location">
    <subcellularLocation>
        <location evidence="1">Membrane</location>
        <topology evidence="1">Multi-pass membrane protein</topology>
    </subcellularLocation>
</comment>
<dbReference type="PRINTS" id="PR01463">
    <property type="entry name" value="EAGCHANLFMLY"/>
</dbReference>
<feature type="transmembrane region" description="Helical" evidence="11">
    <location>
        <begin position="402"/>
        <end position="421"/>
    </location>
</feature>
<keyword evidence="2" id="KW-0813">Transport</keyword>
<proteinExistence type="predicted"/>
<evidence type="ECO:0000256" key="9">
    <source>
        <dbReference type="ARBA" id="ARBA00034430"/>
    </source>
</evidence>
<dbReference type="SUPFAM" id="SSF81324">
    <property type="entry name" value="Voltage-gated potassium channels"/>
    <property type="match status" value="1"/>
</dbReference>
<keyword evidence="4" id="KW-0851">Voltage-gated channel</keyword>
<dbReference type="SMART" id="SM00086">
    <property type="entry name" value="PAC"/>
    <property type="match status" value="1"/>
</dbReference>
<accession>A0A183ABS8</accession>
<protein>
    <submittedName>
        <fullName evidence="15">PAC domain-containing protein</fullName>
    </submittedName>
</protein>
<feature type="region of interest" description="Disordered" evidence="10">
    <location>
        <begin position="226"/>
        <end position="338"/>
    </location>
</feature>
<dbReference type="GO" id="GO:0042391">
    <property type="term" value="P:regulation of membrane potential"/>
    <property type="evidence" value="ECO:0007669"/>
    <property type="project" value="TreeGrafter"/>
</dbReference>
<feature type="transmembrane region" description="Helical" evidence="11">
    <location>
        <begin position="433"/>
        <end position="454"/>
    </location>
</feature>
<dbReference type="Pfam" id="PF00520">
    <property type="entry name" value="Ion_trans"/>
    <property type="match status" value="1"/>
</dbReference>
<dbReference type="Pfam" id="PF13426">
    <property type="entry name" value="PAS_9"/>
    <property type="match status" value="1"/>
</dbReference>
<keyword evidence="5 11" id="KW-1133">Transmembrane helix</keyword>
<dbReference type="Proteomes" id="UP000272942">
    <property type="component" value="Unassembled WGS sequence"/>
</dbReference>
<keyword evidence="7 11" id="KW-0472">Membrane</keyword>
<dbReference type="NCBIfam" id="TIGR00229">
    <property type="entry name" value="sensory_box"/>
    <property type="match status" value="1"/>
</dbReference>
<feature type="compositionally biased region" description="Basic and acidic residues" evidence="10">
    <location>
        <begin position="275"/>
        <end position="294"/>
    </location>
</feature>
<evidence type="ECO:0000256" key="7">
    <source>
        <dbReference type="ARBA" id="ARBA00023136"/>
    </source>
</evidence>
<feature type="domain" description="PAC" evidence="12">
    <location>
        <begin position="92"/>
        <end position="144"/>
    </location>
</feature>
<evidence type="ECO:0000256" key="2">
    <source>
        <dbReference type="ARBA" id="ARBA00022448"/>
    </source>
</evidence>
<feature type="transmembrane region" description="Helical" evidence="11">
    <location>
        <begin position="475"/>
        <end position="495"/>
    </location>
</feature>
<keyword evidence="3 11" id="KW-0812">Transmembrane</keyword>
<keyword evidence="6" id="KW-0406">Ion transport</keyword>
<dbReference type="GO" id="GO:0005249">
    <property type="term" value="F:voltage-gated potassium channel activity"/>
    <property type="evidence" value="ECO:0007669"/>
    <property type="project" value="InterPro"/>
</dbReference>
<evidence type="ECO:0000256" key="10">
    <source>
        <dbReference type="SAM" id="MobiDB-lite"/>
    </source>
</evidence>
<dbReference type="EMBL" id="UZAN01041267">
    <property type="protein sequence ID" value="VDP72509.1"/>
    <property type="molecule type" value="Genomic_DNA"/>
</dbReference>
<evidence type="ECO:0000313" key="14">
    <source>
        <dbReference type="Proteomes" id="UP000272942"/>
    </source>
</evidence>
<reference evidence="13 14" key="2">
    <citation type="submission" date="2018-11" db="EMBL/GenBank/DDBJ databases">
        <authorList>
            <consortium name="Pathogen Informatics"/>
        </authorList>
    </citation>
    <scope>NUCLEOTIDE SEQUENCE [LARGE SCALE GENOMIC DNA]</scope>
    <source>
        <strain evidence="13 14">Egypt</strain>
    </source>
</reference>
<gene>
    <name evidence="13" type="ORF">ECPE_LOCUS4412</name>
</gene>
<dbReference type="InterPro" id="IPR050818">
    <property type="entry name" value="KCNH_animal-type"/>
</dbReference>
<evidence type="ECO:0000256" key="8">
    <source>
        <dbReference type="ARBA" id="ARBA00023303"/>
    </source>
</evidence>
<feature type="compositionally biased region" description="Polar residues" evidence="10">
    <location>
        <begin position="305"/>
        <end position="316"/>
    </location>
</feature>
<evidence type="ECO:0000256" key="1">
    <source>
        <dbReference type="ARBA" id="ARBA00004141"/>
    </source>
</evidence>
<feature type="transmembrane region" description="Helical" evidence="11">
    <location>
        <begin position="539"/>
        <end position="562"/>
    </location>
</feature>
<evidence type="ECO:0000313" key="15">
    <source>
        <dbReference type="WBParaSite" id="ECPE_0000442501-mRNA-1"/>
    </source>
</evidence>
<evidence type="ECO:0000256" key="4">
    <source>
        <dbReference type="ARBA" id="ARBA00022882"/>
    </source>
</evidence>
<dbReference type="InterPro" id="IPR000014">
    <property type="entry name" value="PAS"/>
</dbReference>
<reference evidence="15" key="1">
    <citation type="submission" date="2016-06" db="UniProtKB">
        <authorList>
            <consortium name="WormBaseParasite"/>
        </authorList>
    </citation>
    <scope>IDENTIFICATION</scope>
</reference>
<evidence type="ECO:0000256" key="3">
    <source>
        <dbReference type="ARBA" id="ARBA00022692"/>
    </source>
</evidence>
<dbReference type="InterPro" id="IPR000700">
    <property type="entry name" value="PAS-assoc_C"/>
</dbReference>
<dbReference type="GO" id="GO:0034702">
    <property type="term" value="C:monoatomic ion channel complex"/>
    <property type="evidence" value="ECO:0007669"/>
    <property type="project" value="UniProtKB-KW"/>
</dbReference>